<evidence type="ECO:0000256" key="1">
    <source>
        <dbReference type="ARBA" id="ARBA00002442"/>
    </source>
</evidence>
<evidence type="ECO:0000256" key="9">
    <source>
        <dbReference type="ARBA" id="ARBA00022748"/>
    </source>
</evidence>
<dbReference type="STRING" id="64971.SAMN05421831_102135"/>
<comment type="subcellular location">
    <subcellularLocation>
        <location evidence="2">Cell inner membrane</location>
        <topology evidence="2">Multi-pass membrane protein</topology>
    </subcellularLocation>
</comment>
<accession>A0A1H6QRH5</accession>
<feature type="transmembrane region" description="Helical" evidence="13">
    <location>
        <begin position="137"/>
        <end position="162"/>
    </location>
</feature>
<dbReference type="PRINTS" id="PR01414">
    <property type="entry name" value="CCMBBIOGNSIS"/>
</dbReference>
<dbReference type="GO" id="GO:1903607">
    <property type="term" value="P:cytochrome c biosynthetic process"/>
    <property type="evidence" value="ECO:0007669"/>
    <property type="project" value="TreeGrafter"/>
</dbReference>
<evidence type="ECO:0000256" key="3">
    <source>
        <dbReference type="ARBA" id="ARBA00010544"/>
    </source>
</evidence>
<proteinExistence type="inferred from homology"/>
<dbReference type="GO" id="GO:0017004">
    <property type="term" value="P:cytochrome complex assembly"/>
    <property type="evidence" value="ECO:0007669"/>
    <property type="project" value="UniProtKB-KW"/>
</dbReference>
<evidence type="ECO:0000256" key="12">
    <source>
        <dbReference type="PIRNR" id="PIRNR002764"/>
    </source>
</evidence>
<evidence type="ECO:0000256" key="11">
    <source>
        <dbReference type="ARBA" id="ARBA00023136"/>
    </source>
</evidence>
<evidence type="ECO:0000256" key="13">
    <source>
        <dbReference type="SAM" id="Phobius"/>
    </source>
</evidence>
<evidence type="ECO:0000256" key="2">
    <source>
        <dbReference type="ARBA" id="ARBA00004429"/>
    </source>
</evidence>
<evidence type="ECO:0000313" key="15">
    <source>
        <dbReference type="Proteomes" id="UP000242999"/>
    </source>
</evidence>
<keyword evidence="8 13" id="KW-0812">Transmembrane</keyword>
<evidence type="ECO:0000256" key="4">
    <source>
        <dbReference type="ARBA" id="ARBA00016452"/>
    </source>
</evidence>
<reference evidence="15" key="1">
    <citation type="submission" date="2016-10" db="EMBL/GenBank/DDBJ databases">
        <authorList>
            <person name="Varghese N."/>
            <person name="Submissions S."/>
        </authorList>
    </citation>
    <scope>NUCLEOTIDE SEQUENCE [LARGE SCALE GENOMIC DNA]</scope>
    <source>
        <strain evidence="15">DSM 7165</strain>
    </source>
</reference>
<keyword evidence="9 12" id="KW-0201">Cytochrome c-type biogenesis</keyword>
<dbReference type="AlphaFoldDB" id="A0A1H6QRH5"/>
<feature type="transmembrane region" description="Helical" evidence="13">
    <location>
        <begin position="55"/>
        <end position="76"/>
    </location>
</feature>
<keyword evidence="6 12" id="KW-1003">Cell membrane</keyword>
<keyword evidence="5 12" id="KW-0813">Transport</keyword>
<evidence type="ECO:0000313" key="14">
    <source>
        <dbReference type="EMBL" id="SEI46193.1"/>
    </source>
</evidence>
<dbReference type="PIRSF" id="PIRSF002764">
    <property type="entry name" value="CcmB"/>
    <property type="match status" value="1"/>
</dbReference>
<dbReference type="Pfam" id="PF03379">
    <property type="entry name" value="CcmB"/>
    <property type="match status" value="1"/>
</dbReference>
<dbReference type="OrthoDB" id="9799895at2"/>
<comment type="similarity">
    <text evidence="3 12">Belongs to the CcmB/CycW/HelB family.</text>
</comment>
<protein>
    <recommendedName>
        <fullName evidence="4 12">Heme exporter protein B</fullName>
    </recommendedName>
</protein>
<dbReference type="PANTHER" id="PTHR30070">
    <property type="entry name" value="HEME EXPORTER PROTEIN B"/>
    <property type="match status" value="1"/>
</dbReference>
<feature type="transmembrane region" description="Helical" evidence="13">
    <location>
        <begin position="203"/>
        <end position="225"/>
    </location>
</feature>
<keyword evidence="10 13" id="KW-1133">Transmembrane helix</keyword>
<feature type="transmembrane region" description="Helical" evidence="13">
    <location>
        <begin position="169"/>
        <end position="191"/>
    </location>
</feature>
<dbReference type="GO" id="GO:0005886">
    <property type="term" value="C:plasma membrane"/>
    <property type="evidence" value="ECO:0007669"/>
    <property type="project" value="UniProtKB-SubCell"/>
</dbReference>
<dbReference type="EMBL" id="FNYH01000002">
    <property type="protein sequence ID" value="SEI46193.1"/>
    <property type="molecule type" value="Genomic_DNA"/>
</dbReference>
<evidence type="ECO:0000256" key="10">
    <source>
        <dbReference type="ARBA" id="ARBA00022989"/>
    </source>
</evidence>
<comment type="function">
    <text evidence="1 12">Required for the export of heme to the periplasm for the biogenesis of c-type cytochromes.</text>
</comment>
<dbReference type="PANTHER" id="PTHR30070:SF1">
    <property type="entry name" value="CYTOCHROME C BIOGENESIS B-RELATED"/>
    <property type="match status" value="1"/>
</dbReference>
<dbReference type="Proteomes" id="UP000242999">
    <property type="component" value="Unassembled WGS sequence"/>
</dbReference>
<name>A0A1H6QRH5_9GAMM</name>
<dbReference type="RefSeq" id="WP_093308482.1">
    <property type="nucleotide sequence ID" value="NZ_FNYH01000002.1"/>
</dbReference>
<evidence type="ECO:0000256" key="7">
    <source>
        <dbReference type="ARBA" id="ARBA00022519"/>
    </source>
</evidence>
<dbReference type="InterPro" id="IPR003544">
    <property type="entry name" value="Cyt_c_biogenesis_CcmB"/>
</dbReference>
<keyword evidence="7 12" id="KW-0997">Cell inner membrane</keyword>
<dbReference type="NCBIfam" id="TIGR01190">
    <property type="entry name" value="ccmB"/>
    <property type="match status" value="1"/>
</dbReference>
<keyword evidence="11 12" id="KW-0472">Membrane</keyword>
<sequence>MHKTNTTSLAQAVGVCIRREFLLLVRRPSDLLNPLLFFALVSLLFPLGISPTEAILQPVASGVVWVAALLATLLSLDSLFRQDLLDGSLEQLLLTPHPLSVLVMAKVGVHWLMTAIPLILMAPVLGAMLYLPTQAQGVLMLALLLGTPVLILVGAIGAALTVSLRKTGVLLTLMVLPLYIPVLIFGTSAVHAAAQDLPADGQLAFLGAILSLTLVLAPLGISAALKVSVRQ</sequence>
<evidence type="ECO:0000256" key="5">
    <source>
        <dbReference type="ARBA" id="ARBA00022448"/>
    </source>
</evidence>
<dbReference type="InterPro" id="IPR026031">
    <property type="entry name" value="Cyt_c_CcmB_bac"/>
</dbReference>
<feature type="transmembrane region" description="Helical" evidence="13">
    <location>
        <begin position="109"/>
        <end position="131"/>
    </location>
</feature>
<keyword evidence="15" id="KW-1185">Reference proteome</keyword>
<organism evidence="14 15">
    <name type="scientific">Allopseudospirillum japonicum</name>
    <dbReference type="NCBI Taxonomy" id="64971"/>
    <lineage>
        <taxon>Bacteria</taxon>
        <taxon>Pseudomonadati</taxon>
        <taxon>Pseudomonadota</taxon>
        <taxon>Gammaproteobacteria</taxon>
        <taxon>Oceanospirillales</taxon>
        <taxon>Oceanospirillaceae</taxon>
        <taxon>Allopseudospirillum</taxon>
    </lineage>
</organism>
<gene>
    <name evidence="14" type="ORF">SAMN05421831_102135</name>
</gene>
<feature type="transmembrane region" description="Helical" evidence="13">
    <location>
        <begin position="31"/>
        <end position="49"/>
    </location>
</feature>
<evidence type="ECO:0000256" key="8">
    <source>
        <dbReference type="ARBA" id="ARBA00022692"/>
    </source>
</evidence>
<dbReference type="GO" id="GO:0015232">
    <property type="term" value="F:heme transmembrane transporter activity"/>
    <property type="evidence" value="ECO:0007669"/>
    <property type="project" value="InterPro"/>
</dbReference>
<evidence type="ECO:0000256" key="6">
    <source>
        <dbReference type="ARBA" id="ARBA00022475"/>
    </source>
</evidence>